<protein>
    <recommendedName>
        <fullName evidence="4">Integral membrane protein</fullName>
    </recommendedName>
</protein>
<organism evidence="2 3">
    <name type="scientific">Frankia umida</name>
    <dbReference type="NCBI Taxonomy" id="573489"/>
    <lineage>
        <taxon>Bacteria</taxon>
        <taxon>Bacillati</taxon>
        <taxon>Actinomycetota</taxon>
        <taxon>Actinomycetes</taxon>
        <taxon>Frankiales</taxon>
        <taxon>Frankiaceae</taxon>
        <taxon>Frankia</taxon>
    </lineage>
</organism>
<evidence type="ECO:0008006" key="4">
    <source>
        <dbReference type="Google" id="ProtNLM"/>
    </source>
</evidence>
<name>A0ABT0JTD2_9ACTN</name>
<keyword evidence="1" id="KW-0812">Transmembrane</keyword>
<feature type="transmembrane region" description="Helical" evidence="1">
    <location>
        <begin position="178"/>
        <end position="196"/>
    </location>
</feature>
<sequence>MSGWWERNIAEPGKGPLLLCLVAFLVTFLVTRTIVRLIRAGRGPFRNISTGGLHVHHVVPGTLLLISGGMLAVGTPTHAPWRQVAGVVVGVGAALVLDEFALILHLEDVYWEQAGRASVNAVLLAAGIMGCVLLGFSPLGVDDLRDQELAFRTFLVVDIVVGMLLVAVALLKGKYGMALLGIFLIPLAAIGSIRLARPNSPWDHWFYGRSPGKAARAAQREAMAPPLVVRIRTKAENLLAGAPSPK</sequence>
<accession>A0ABT0JTD2</accession>
<dbReference type="EMBL" id="JALKFT010000002">
    <property type="protein sequence ID" value="MCK9874645.1"/>
    <property type="molecule type" value="Genomic_DNA"/>
</dbReference>
<keyword evidence="1" id="KW-1133">Transmembrane helix</keyword>
<gene>
    <name evidence="2" type="ORF">MXD59_02405</name>
</gene>
<dbReference type="RefSeq" id="WP_248813176.1">
    <property type="nucleotide sequence ID" value="NZ_JALKFT010000002.1"/>
</dbReference>
<comment type="caution">
    <text evidence="2">The sequence shown here is derived from an EMBL/GenBank/DDBJ whole genome shotgun (WGS) entry which is preliminary data.</text>
</comment>
<keyword evidence="1" id="KW-0472">Membrane</keyword>
<evidence type="ECO:0000313" key="3">
    <source>
        <dbReference type="Proteomes" id="UP001201873"/>
    </source>
</evidence>
<feature type="transmembrane region" description="Helical" evidence="1">
    <location>
        <begin position="15"/>
        <end position="35"/>
    </location>
</feature>
<keyword evidence="3" id="KW-1185">Reference proteome</keyword>
<dbReference type="Proteomes" id="UP001201873">
    <property type="component" value="Unassembled WGS sequence"/>
</dbReference>
<evidence type="ECO:0000256" key="1">
    <source>
        <dbReference type="SAM" id="Phobius"/>
    </source>
</evidence>
<feature type="transmembrane region" description="Helical" evidence="1">
    <location>
        <begin position="118"/>
        <end position="137"/>
    </location>
</feature>
<feature type="transmembrane region" description="Helical" evidence="1">
    <location>
        <begin position="55"/>
        <end position="73"/>
    </location>
</feature>
<proteinExistence type="predicted"/>
<feature type="transmembrane region" description="Helical" evidence="1">
    <location>
        <begin position="149"/>
        <end position="171"/>
    </location>
</feature>
<evidence type="ECO:0000313" key="2">
    <source>
        <dbReference type="EMBL" id="MCK9874645.1"/>
    </source>
</evidence>
<reference evidence="2 3" key="1">
    <citation type="submission" date="2022-04" db="EMBL/GenBank/DDBJ databases">
        <title>Genome diversity in the genus Frankia.</title>
        <authorList>
            <person name="Carlos-Shanley C."/>
            <person name="Hahn D."/>
        </authorList>
    </citation>
    <scope>NUCLEOTIDE SEQUENCE [LARGE SCALE GENOMIC DNA]</scope>
    <source>
        <strain evidence="2 3">Ag45/Mut15</strain>
    </source>
</reference>
<feature type="transmembrane region" description="Helical" evidence="1">
    <location>
        <begin position="85"/>
        <end position="106"/>
    </location>
</feature>